<comment type="subcellular location">
    <subcellularLocation>
        <location evidence="1">Nucleus</location>
    </subcellularLocation>
</comment>
<evidence type="ECO:0000256" key="5">
    <source>
        <dbReference type="ARBA" id="ARBA00023242"/>
    </source>
</evidence>
<gene>
    <name evidence="6" type="ORF">K432DRAFT_428266</name>
</gene>
<organism evidence="6 7">
    <name type="scientific">Lepidopterella palustris CBS 459.81</name>
    <dbReference type="NCBI Taxonomy" id="1314670"/>
    <lineage>
        <taxon>Eukaryota</taxon>
        <taxon>Fungi</taxon>
        <taxon>Dikarya</taxon>
        <taxon>Ascomycota</taxon>
        <taxon>Pezizomycotina</taxon>
        <taxon>Dothideomycetes</taxon>
        <taxon>Pleosporomycetidae</taxon>
        <taxon>Mytilinidiales</taxon>
        <taxon>Argynnaceae</taxon>
        <taxon>Lepidopterella</taxon>
    </lineage>
</organism>
<evidence type="ECO:0000256" key="3">
    <source>
        <dbReference type="ARBA" id="ARBA00023015"/>
    </source>
</evidence>
<dbReference type="Proteomes" id="UP000250266">
    <property type="component" value="Unassembled WGS sequence"/>
</dbReference>
<dbReference type="InterPro" id="IPR009332">
    <property type="entry name" value="Med22"/>
</dbReference>
<accession>A0A8E2JCM0</accession>
<dbReference type="Gene3D" id="6.10.280.160">
    <property type="entry name" value="Mediator of RNA polymerase II transcription subunit 22"/>
    <property type="match status" value="1"/>
</dbReference>
<evidence type="ECO:0000313" key="7">
    <source>
        <dbReference type="Proteomes" id="UP000250266"/>
    </source>
</evidence>
<dbReference type="EMBL" id="KV745155">
    <property type="protein sequence ID" value="OCK77104.1"/>
    <property type="molecule type" value="Genomic_DNA"/>
</dbReference>
<protein>
    <submittedName>
        <fullName evidence="6">Uncharacterized protein</fullName>
    </submittedName>
</protein>
<keyword evidence="5" id="KW-0539">Nucleus</keyword>
<evidence type="ECO:0000256" key="2">
    <source>
        <dbReference type="ARBA" id="ARBA00005942"/>
    </source>
</evidence>
<proteinExistence type="inferred from homology"/>
<dbReference type="AlphaFoldDB" id="A0A8E2JCM0"/>
<dbReference type="GO" id="GO:0003712">
    <property type="term" value="F:transcription coregulator activity"/>
    <property type="evidence" value="ECO:0007669"/>
    <property type="project" value="InterPro"/>
</dbReference>
<name>A0A8E2JCM0_9PEZI</name>
<keyword evidence="7" id="KW-1185">Reference proteome</keyword>
<dbReference type="Pfam" id="PF06179">
    <property type="entry name" value="Med22"/>
    <property type="match status" value="1"/>
</dbReference>
<comment type="similarity">
    <text evidence="2">Belongs to the Mediator complex subunit 22 family.</text>
</comment>
<dbReference type="GO" id="GO:0016592">
    <property type="term" value="C:mediator complex"/>
    <property type="evidence" value="ECO:0007669"/>
    <property type="project" value="InterPro"/>
</dbReference>
<keyword evidence="4" id="KW-0804">Transcription</keyword>
<sequence length="152" mass="16196">MDPSLRNTANLTAHISKLRNNLISRFENAIASASLSDAFSSYSSSLTDRPPSNANPYTSTSYTILHMGDEAAALIRATEDLLVLTRQMQELWLGGGLKTLTVKGEGSEGKEGERGIGVEAGGVSRADVVRVAEMVERWVGRGEVDEKGAGKG</sequence>
<dbReference type="OrthoDB" id="203279at2759"/>
<evidence type="ECO:0000256" key="4">
    <source>
        <dbReference type="ARBA" id="ARBA00023163"/>
    </source>
</evidence>
<keyword evidence="3" id="KW-0805">Transcription regulation</keyword>
<evidence type="ECO:0000256" key="1">
    <source>
        <dbReference type="ARBA" id="ARBA00004123"/>
    </source>
</evidence>
<dbReference type="GO" id="GO:0006357">
    <property type="term" value="P:regulation of transcription by RNA polymerase II"/>
    <property type="evidence" value="ECO:0007669"/>
    <property type="project" value="InterPro"/>
</dbReference>
<reference evidence="6 7" key="1">
    <citation type="journal article" date="2016" name="Nat. Commun.">
        <title>Ectomycorrhizal ecology is imprinted in the genome of the dominant symbiotic fungus Cenococcum geophilum.</title>
        <authorList>
            <consortium name="DOE Joint Genome Institute"/>
            <person name="Peter M."/>
            <person name="Kohler A."/>
            <person name="Ohm R.A."/>
            <person name="Kuo A."/>
            <person name="Krutzmann J."/>
            <person name="Morin E."/>
            <person name="Arend M."/>
            <person name="Barry K.W."/>
            <person name="Binder M."/>
            <person name="Choi C."/>
            <person name="Clum A."/>
            <person name="Copeland A."/>
            <person name="Grisel N."/>
            <person name="Haridas S."/>
            <person name="Kipfer T."/>
            <person name="LaButti K."/>
            <person name="Lindquist E."/>
            <person name="Lipzen A."/>
            <person name="Maire R."/>
            <person name="Meier B."/>
            <person name="Mihaltcheva S."/>
            <person name="Molinier V."/>
            <person name="Murat C."/>
            <person name="Poggeler S."/>
            <person name="Quandt C.A."/>
            <person name="Sperisen C."/>
            <person name="Tritt A."/>
            <person name="Tisserant E."/>
            <person name="Crous P.W."/>
            <person name="Henrissat B."/>
            <person name="Nehls U."/>
            <person name="Egli S."/>
            <person name="Spatafora J.W."/>
            <person name="Grigoriev I.V."/>
            <person name="Martin F.M."/>
        </authorList>
    </citation>
    <scope>NUCLEOTIDE SEQUENCE [LARGE SCALE GENOMIC DNA]</scope>
    <source>
        <strain evidence="6 7">CBS 459.81</strain>
    </source>
</reference>
<evidence type="ECO:0000313" key="6">
    <source>
        <dbReference type="EMBL" id="OCK77104.1"/>
    </source>
</evidence>